<organism evidence="3 4">
    <name type="scientific">Anaerohalosphaera lusitana</name>
    <dbReference type="NCBI Taxonomy" id="1936003"/>
    <lineage>
        <taxon>Bacteria</taxon>
        <taxon>Pseudomonadati</taxon>
        <taxon>Planctomycetota</taxon>
        <taxon>Phycisphaerae</taxon>
        <taxon>Sedimentisphaerales</taxon>
        <taxon>Anaerohalosphaeraceae</taxon>
        <taxon>Anaerohalosphaera</taxon>
    </lineage>
</organism>
<protein>
    <submittedName>
        <fullName evidence="3">Cytochrome c551/c552</fullName>
    </submittedName>
</protein>
<dbReference type="EMBL" id="CP019791">
    <property type="protein sequence ID" value="AQT69278.1"/>
    <property type="molecule type" value="Genomic_DNA"/>
</dbReference>
<dbReference type="Pfam" id="PF00754">
    <property type="entry name" value="F5_F8_type_C"/>
    <property type="match status" value="1"/>
</dbReference>
<dbReference type="InterPro" id="IPR029062">
    <property type="entry name" value="Class_I_gatase-like"/>
</dbReference>
<gene>
    <name evidence="3" type="ORF">STSP2_02467</name>
</gene>
<dbReference type="SUPFAM" id="SSF52317">
    <property type="entry name" value="Class I glutamine amidotransferase-like"/>
    <property type="match status" value="1"/>
</dbReference>
<feature type="chain" id="PRO_5012120704" evidence="1">
    <location>
        <begin position="26"/>
        <end position="1047"/>
    </location>
</feature>
<dbReference type="InterPro" id="IPR000421">
    <property type="entry name" value="FA58C"/>
</dbReference>
<evidence type="ECO:0000256" key="1">
    <source>
        <dbReference type="SAM" id="SignalP"/>
    </source>
</evidence>
<dbReference type="Gene3D" id="2.60.120.260">
    <property type="entry name" value="Galactose-binding domain-like"/>
    <property type="match status" value="1"/>
</dbReference>
<keyword evidence="1" id="KW-0732">Signal</keyword>
<evidence type="ECO:0000259" key="2">
    <source>
        <dbReference type="PROSITE" id="PS50022"/>
    </source>
</evidence>
<name>A0A1U9NNG7_9BACT</name>
<dbReference type="RefSeq" id="WP_146662953.1">
    <property type="nucleotide sequence ID" value="NZ_CP019791.1"/>
</dbReference>
<dbReference type="Gene3D" id="3.40.50.880">
    <property type="match status" value="1"/>
</dbReference>
<feature type="domain" description="F5/8 type C" evidence="2">
    <location>
        <begin position="906"/>
        <end position="1047"/>
    </location>
</feature>
<dbReference type="InterPro" id="IPR029010">
    <property type="entry name" value="ThuA-like"/>
</dbReference>
<keyword evidence="4" id="KW-1185">Reference proteome</keyword>
<feature type="signal peptide" evidence="1">
    <location>
        <begin position="1"/>
        <end position="25"/>
    </location>
</feature>
<dbReference type="Pfam" id="PF13646">
    <property type="entry name" value="HEAT_2"/>
    <property type="match status" value="2"/>
</dbReference>
<dbReference type="PROSITE" id="PS50022">
    <property type="entry name" value="FA58C_3"/>
    <property type="match status" value="1"/>
</dbReference>
<dbReference type="InterPro" id="IPR016024">
    <property type="entry name" value="ARM-type_fold"/>
</dbReference>
<dbReference type="Gene3D" id="1.25.10.10">
    <property type="entry name" value="Leucine-rich Repeat Variant"/>
    <property type="match status" value="3"/>
</dbReference>
<dbReference type="KEGG" id="alus:STSP2_02467"/>
<reference evidence="4" key="1">
    <citation type="submission" date="2017-02" db="EMBL/GenBank/DDBJ databases">
        <title>Comparative genomics and description of representatives of a novel lineage of planctomycetes thriving in anoxic sediments.</title>
        <authorList>
            <person name="Spring S."/>
            <person name="Bunk B."/>
            <person name="Sproer C."/>
        </authorList>
    </citation>
    <scope>NUCLEOTIDE SEQUENCE [LARGE SCALE GENOMIC DNA]</scope>
    <source>
        <strain evidence="4">ST-NAGAB-D1</strain>
    </source>
</reference>
<dbReference type="PANTHER" id="PTHR40469">
    <property type="entry name" value="SECRETED GLYCOSYL HYDROLASE"/>
    <property type="match status" value="1"/>
</dbReference>
<dbReference type="SUPFAM" id="SSF48371">
    <property type="entry name" value="ARM repeat"/>
    <property type="match status" value="1"/>
</dbReference>
<accession>A0A1U9NNG7</accession>
<sequence length="1047" mass="111956" precursor="true">MRSMHMRIALICLGLSVVLAGVSVAAPTAEQIEKMREAMPDEPVVKAKEGRKLLVFTKCKGYVHGSIPYATKSLELMAEKTGAFSIVVSNDMKVFRPETLEQFDAVCFNNTTKLTFDEEPGLKKSLMNFVKSGKGVVGIHAATDNFYEWDEAARMMGGVFDGHPWTAGGTWAFEVEDTGSPLTAAFENVKFKDKDEIYRTKQMGLRENCRVLVRLDLTDNVTGSAGGIRPSDVDIPVSWIRSYGDGRVYYCGFGHNAHIYWNAEIMEHLLAGVQFAMGDLEADTTPVAFDPLSLVDFERLEAILAEVGEYEYGQSRAVVYQLDSFLAGLPEAAVMSGEVQKELGEFLKSEASAAGKKVVCEKLSVYGTEDSAGVLAGLLDDDELGDVARYALERIPGESVDKVLVGELEGASGDQAVGLITTIGRRGIEGALSSVAAKLGSSDQKVQAAALIAIGRIGNRDALKVLQEQKDEFSGDAELQEVFVTALLQCADGLAAKGDKDGAVFIYVNVFKSDWSLSQRVAGLSGLIEAAPEYGVEQVVDLLQGDDEEMKSAAIGLVRLAESGDVAASLAAELGGLNDDIKVQLIGVLQDMGERTAAEAITAAAGSEDMEVRVAAVEALGSLGGSEHVKMLAETAAEDAGNVGEVARESLYRLNEAGVNDKIAELAVSDETGADVRVELIGAIEQRKIESAQGELLELAKSDVQDVSLAALKAMRSVGGGDFDELVEIMINADSSRRSRAAGVAVLARSQKDADAEKRAVKALAGGMQDASDPRSAQSILAIMGKIGNDAALPYIREALRSDDDRMVSGAVKALSGWPSTSPADDLLEVARTSESARTRSMAIRGYVNLAKHVKTGAAEMLEKAIEAAERPAEKKYALGVLGGVKSPAALELAESLAGDEAVGEEAKIAVKKIREALAKNVIEAEASRNSGKVGNAFDDDPGTRWDTGRPMKPGDWFMIDLGYAMNVKQIKLDAKGSANDYPRGYEVYASKDKSEWGESVATGEASKPVVEIELDTDQPVRYLKIVQTGSSGSYYWSIHEMDFVFE</sequence>
<dbReference type="SMART" id="SM00567">
    <property type="entry name" value="EZ_HEAT"/>
    <property type="match status" value="6"/>
</dbReference>
<dbReference type="InterPro" id="IPR008979">
    <property type="entry name" value="Galactose-bd-like_sf"/>
</dbReference>
<dbReference type="Pfam" id="PF06283">
    <property type="entry name" value="ThuA"/>
    <property type="match status" value="1"/>
</dbReference>
<evidence type="ECO:0000313" key="3">
    <source>
        <dbReference type="EMBL" id="AQT69278.1"/>
    </source>
</evidence>
<proteinExistence type="predicted"/>
<dbReference type="Proteomes" id="UP000189674">
    <property type="component" value="Chromosome"/>
</dbReference>
<dbReference type="SUPFAM" id="SSF49785">
    <property type="entry name" value="Galactose-binding domain-like"/>
    <property type="match status" value="1"/>
</dbReference>
<evidence type="ECO:0000313" key="4">
    <source>
        <dbReference type="Proteomes" id="UP000189674"/>
    </source>
</evidence>
<dbReference type="PANTHER" id="PTHR40469:SF2">
    <property type="entry name" value="GALACTOSE-BINDING DOMAIN-LIKE SUPERFAMILY PROTEIN"/>
    <property type="match status" value="1"/>
</dbReference>
<dbReference type="OrthoDB" id="9785923at2"/>
<dbReference type="InterPro" id="IPR011989">
    <property type="entry name" value="ARM-like"/>
</dbReference>
<dbReference type="STRING" id="1936003.STSP2_02467"/>
<dbReference type="InterPro" id="IPR004155">
    <property type="entry name" value="PBS_lyase_HEAT"/>
</dbReference>
<dbReference type="AlphaFoldDB" id="A0A1U9NNG7"/>